<gene>
    <name evidence="1" type="ORF">CLV84_0841</name>
</gene>
<evidence type="ECO:0008006" key="3">
    <source>
        <dbReference type="Google" id="ProtNLM"/>
    </source>
</evidence>
<evidence type="ECO:0000313" key="2">
    <source>
        <dbReference type="Proteomes" id="UP000237662"/>
    </source>
</evidence>
<dbReference type="AlphaFoldDB" id="A0A2S6I8Q8"/>
<dbReference type="PROSITE" id="PS51257">
    <property type="entry name" value="PROKAR_LIPOPROTEIN"/>
    <property type="match status" value="1"/>
</dbReference>
<reference evidence="1 2" key="1">
    <citation type="submission" date="2018-02" db="EMBL/GenBank/DDBJ databases">
        <title>Genomic Encyclopedia of Archaeal and Bacterial Type Strains, Phase II (KMG-II): from individual species to whole genera.</title>
        <authorList>
            <person name="Goeker M."/>
        </authorList>
    </citation>
    <scope>NUCLEOTIDE SEQUENCE [LARGE SCALE GENOMIC DNA]</scope>
    <source>
        <strain evidence="1 2">DSM 29526</strain>
    </source>
</reference>
<keyword evidence="2" id="KW-1185">Reference proteome</keyword>
<dbReference type="Proteomes" id="UP000237662">
    <property type="component" value="Unassembled WGS sequence"/>
</dbReference>
<dbReference type="OrthoDB" id="1189091at2"/>
<comment type="caution">
    <text evidence="1">The sequence shown here is derived from an EMBL/GenBank/DDBJ whole genome shotgun (WGS) entry which is preliminary data.</text>
</comment>
<sequence length="180" mass="20656">MSSFKHSYIGFALSLVLISALTILVSCNSTGTRSDVNTDLNTNVRTFNADNEVDLAEYERLNLDDTHPNMLNPEQAKSNFDAVVKSWKNLHVEVNTYLNENNFRWEVQDSNIAVVDKIYFDRDGNIKAYFFKVLNPQVSYEKKEAFSELLSDFSKTASIDYLNLTGKSYAQCGKIKYWNY</sequence>
<dbReference type="RefSeq" id="WP_104418461.1">
    <property type="nucleotide sequence ID" value="NZ_PTJC01000005.1"/>
</dbReference>
<protein>
    <recommendedName>
        <fullName evidence="3">Lipoprotein</fullName>
    </recommendedName>
</protein>
<proteinExistence type="predicted"/>
<dbReference type="EMBL" id="PTJC01000005">
    <property type="protein sequence ID" value="PPK87886.1"/>
    <property type="molecule type" value="Genomic_DNA"/>
</dbReference>
<organism evidence="1 2">
    <name type="scientific">Neolewinella xylanilytica</name>
    <dbReference type="NCBI Taxonomy" id="1514080"/>
    <lineage>
        <taxon>Bacteria</taxon>
        <taxon>Pseudomonadati</taxon>
        <taxon>Bacteroidota</taxon>
        <taxon>Saprospiria</taxon>
        <taxon>Saprospirales</taxon>
        <taxon>Lewinellaceae</taxon>
        <taxon>Neolewinella</taxon>
    </lineage>
</organism>
<accession>A0A2S6I8Q8</accession>
<name>A0A2S6I8Q8_9BACT</name>
<evidence type="ECO:0000313" key="1">
    <source>
        <dbReference type="EMBL" id="PPK87886.1"/>
    </source>
</evidence>